<dbReference type="InterPro" id="IPR003856">
    <property type="entry name" value="LPS_length_determ_N"/>
</dbReference>
<feature type="domain" description="Tyrosine-protein kinase G-rich" evidence="10">
    <location>
        <begin position="145"/>
        <end position="195"/>
    </location>
</feature>
<sequence>MEETISLKEIFTVIKKRLLLILAITLGAAAIAAAVSYFVLTPTYESSSQFIVNQGPADQSAQYNVNDIRANVEIINTYNEIIKTPAILGEVIEELDLPYSVGGLSQNISVANANNSQVVTVTVTDENPARAVEIANTTVSIFQDKIQDFMNVDNVSVLTEAQLSENPTPVAPNPVLNIAIAIVLGIMIGVGLAFLLEYLDNSVTTEEDVEKHLELPVLGVITVITQDDIRSNPVNFQGKPMKRGSVNGAQKETV</sequence>
<evidence type="ECO:0000259" key="9">
    <source>
        <dbReference type="Pfam" id="PF02706"/>
    </source>
</evidence>
<evidence type="ECO:0000256" key="3">
    <source>
        <dbReference type="ARBA" id="ARBA00022475"/>
    </source>
</evidence>
<feature type="region of interest" description="Disordered" evidence="7">
    <location>
        <begin position="234"/>
        <end position="254"/>
    </location>
</feature>
<feature type="transmembrane region" description="Helical" evidence="8">
    <location>
        <begin position="175"/>
        <end position="196"/>
    </location>
</feature>
<dbReference type="PANTHER" id="PTHR32309">
    <property type="entry name" value="TYROSINE-PROTEIN KINASE"/>
    <property type="match status" value="1"/>
</dbReference>
<gene>
    <name evidence="11" type="ORF">ACFSBH_05640</name>
</gene>
<protein>
    <submittedName>
        <fullName evidence="11">YveK family protein</fullName>
    </submittedName>
</protein>
<feature type="domain" description="Polysaccharide chain length determinant N-terminal" evidence="9">
    <location>
        <begin position="3"/>
        <end position="95"/>
    </location>
</feature>
<keyword evidence="5 8" id="KW-1133">Transmembrane helix</keyword>
<keyword evidence="4 8" id="KW-0812">Transmembrane</keyword>
<evidence type="ECO:0000313" key="12">
    <source>
        <dbReference type="Proteomes" id="UP001597221"/>
    </source>
</evidence>
<dbReference type="Proteomes" id="UP001597221">
    <property type="component" value="Unassembled WGS sequence"/>
</dbReference>
<evidence type="ECO:0000256" key="1">
    <source>
        <dbReference type="ARBA" id="ARBA00004651"/>
    </source>
</evidence>
<evidence type="ECO:0000259" key="10">
    <source>
        <dbReference type="Pfam" id="PF13807"/>
    </source>
</evidence>
<keyword evidence="3" id="KW-1003">Cell membrane</keyword>
<dbReference type="Pfam" id="PF13807">
    <property type="entry name" value="GNVR"/>
    <property type="match status" value="1"/>
</dbReference>
<feature type="transmembrane region" description="Helical" evidence="8">
    <location>
        <begin position="18"/>
        <end position="40"/>
    </location>
</feature>
<reference evidence="12" key="1">
    <citation type="journal article" date="2019" name="Int. J. Syst. Evol. Microbiol.">
        <title>The Global Catalogue of Microorganisms (GCM) 10K type strain sequencing project: providing services to taxonomists for standard genome sequencing and annotation.</title>
        <authorList>
            <consortium name="The Broad Institute Genomics Platform"/>
            <consortium name="The Broad Institute Genome Sequencing Center for Infectious Disease"/>
            <person name="Wu L."/>
            <person name="Ma J."/>
        </authorList>
    </citation>
    <scope>NUCLEOTIDE SEQUENCE [LARGE SCALE GENOMIC DNA]</scope>
    <source>
        <strain evidence="12">CGMCC 1.12376</strain>
    </source>
</reference>
<evidence type="ECO:0000256" key="4">
    <source>
        <dbReference type="ARBA" id="ARBA00022692"/>
    </source>
</evidence>
<evidence type="ECO:0000256" key="8">
    <source>
        <dbReference type="SAM" id="Phobius"/>
    </source>
</evidence>
<dbReference type="InterPro" id="IPR032807">
    <property type="entry name" value="GNVR"/>
</dbReference>
<proteinExistence type="inferred from homology"/>
<evidence type="ECO:0000256" key="7">
    <source>
        <dbReference type="SAM" id="MobiDB-lite"/>
    </source>
</evidence>
<keyword evidence="6 8" id="KW-0472">Membrane</keyword>
<evidence type="ECO:0000256" key="6">
    <source>
        <dbReference type="ARBA" id="ARBA00023136"/>
    </source>
</evidence>
<dbReference type="Pfam" id="PF02706">
    <property type="entry name" value="Wzz"/>
    <property type="match status" value="1"/>
</dbReference>
<keyword evidence="12" id="KW-1185">Reference proteome</keyword>
<name>A0ABW4HR22_9BACI</name>
<dbReference type="PANTHER" id="PTHR32309:SF13">
    <property type="entry name" value="FERRIC ENTEROBACTIN TRANSPORT PROTEIN FEPE"/>
    <property type="match status" value="1"/>
</dbReference>
<accession>A0ABW4HR22</accession>
<evidence type="ECO:0000256" key="5">
    <source>
        <dbReference type="ARBA" id="ARBA00022989"/>
    </source>
</evidence>
<comment type="caution">
    <text evidence="11">The sequence shown here is derived from an EMBL/GenBank/DDBJ whole genome shotgun (WGS) entry which is preliminary data.</text>
</comment>
<organism evidence="11 12">
    <name type="scientific">Oceanobacillus luteolus</name>
    <dbReference type="NCBI Taxonomy" id="1274358"/>
    <lineage>
        <taxon>Bacteria</taxon>
        <taxon>Bacillati</taxon>
        <taxon>Bacillota</taxon>
        <taxon>Bacilli</taxon>
        <taxon>Bacillales</taxon>
        <taxon>Bacillaceae</taxon>
        <taxon>Oceanobacillus</taxon>
    </lineage>
</organism>
<evidence type="ECO:0000256" key="2">
    <source>
        <dbReference type="ARBA" id="ARBA00006683"/>
    </source>
</evidence>
<dbReference type="InterPro" id="IPR050445">
    <property type="entry name" value="Bact_polysacc_biosynth/exp"/>
</dbReference>
<evidence type="ECO:0000313" key="11">
    <source>
        <dbReference type="EMBL" id="MFD1607130.1"/>
    </source>
</evidence>
<comment type="subcellular location">
    <subcellularLocation>
        <location evidence="1">Cell membrane</location>
        <topology evidence="1">Multi-pass membrane protein</topology>
    </subcellularLocation>
</comment>
<dbReference type="RefSeq" id="WP_379596477.1">
    <property type="nucleotide sequence ID" value="NZ_JBHUDE010000023.1"/>
</dbReference>
<comment type="similarity">
    <text evidence="2">Belongs to the CpsC/CapA family.</text>
</comment>
<dbReference type="EMBL" id="JBHUDE010000023">
    <property type="protein sequence ID" value="MFD1607130.1"/>
    <property type="molecule type" value="Genomic_DNA"/>
</dbReference>